<evidence type="ECO:0000313" key="4">
    <source>
        <dbReference type="Proteomes" id="UP001139103"/>
    </source>
</evidence>
<dbReference type="PANTHER" id="PTHR43767:SF1">
    <property type="entry name" value="NONRIBOSOMAL PEPTIDE SYNTHASE PES1 (EUROFUNG)-RELATED"/>
    <property type="match status" value="1"/>
</dbReference>
<keyword evidence="4" id="KW-1185">Reference proteome</keyword>
<feature type="domain" description="AMP-binding enzyme C-terminal" evidence="2">
    <location>
        <begin position="417"/>
        <end position="493"/>
    </location>
</feature>
<dbReference type="InterPro" id="IPR025110">
    <property type="entry name" value="AMP-bd_C"/>
</dbReference>
<organism evidence="3 4">
    <name type="scientific">Blastopirellula sediminis</name>
    <dbReference type="NCBI Taxonomy" id="2894196"/>
    <lineage>
        <taxon>Bacteria</taxon>
        <taxon>Pseudomonadati</taxon>
        <taxon>Planctomycetota</taxon>
        <taxon>Planctomycetia</taxon>
        <taxon>Pirellulales</taxon>
        <taxon>Pirellulaceae</taxon>
        <taxon>Blastopirellula</taxon>
    </lineage>
</organism>
<accession>A0A9X1MSI4</accession>
<gene>
    <name evidence="3" type="ORF">LOC68_25225</name>
</gene>
<dbReference type="InterPro" id="IPR050237">
    <property type="entry name" value="ATP-dep_AMP-bd_enzyme"/>
</dbReference>
<dbReference type="SUPFAM" id="SSF56801">
    <property type="entry name" value="Acetyl-CoA synthetase-like"/>
    <property type="match status" value="1"/>
</dbReference>
<comment type="caution">
    <text evidence="3">The sequence shown here is derived from an EMBL/GenBank/DDBJ whole genome shotgun (WGS) entry which is preliminary data.</text>
</comment>
<keyword evidence="3" id="KW-0436">Ligase</keyword>
<dbReference type="InterPro" id="IPR042099">
    <property type="entry name" value="ANL_N_sf"/>
</dbReference>
<dbReference type="Gene3D" id="3.40.50.12780">
    <property type="entry name" value="N-terminal domain of ligase-like"/>
    <property type="match status" value="1"/>
</dbReference>
<proteinExistence type="predicted"/>
<dbReference type="Proteomes" id="UP001139103">
    <property type="component" value="Unassembled WGS sequence"/>
</dbReference>
<dbReference type="PANTHER" id="PTHR43767">
    <property type="entry name" value="LONG-CHAIN-FATTY-ACID--COA LIGASE"/>
    <property type="match status" value="1"/>
</dbReference>
<dbReference type="InterPro" id="IPR000873">
    <property type="entry name" value="AMP-dep_synth/lig_dom"/>
</dbReference>
<evidence type="ECO:0000313" key="3">
    <source>
        <dbReference type="EMBL" id="MCC9631712.1"/>
    </source>
</evidence>
<dbReference type="Pfam" id="PF00501">
    <property type="entry name" value="AMP-binding"/>
    <property type="match status" value="1"/>
</dbReference>
<dbReference type="InterPro" id="IPR020845">
    <property type="entry name" value="AMP-binding_CS"/>
</dbReference>
<dbReference type="Gene3D" id="3.30.300.30">
    <property type="match status" value="1"/>
</dbReference>
<feature type="domain" description="AMP-dependent synthetase/ligase" evidence="1">
    <location>
        <begin position="13"/>
        <end position="367"/>
    </location>
</feature>
<dbReference type="PROSITE" id="PS00455">
    <property type="entry name" value="AMP_BINDING"/>
    <property type="match status" value="1"/>
</dbReference>
<dbReference type="GO" id="GO:0016878">
    <property type="term" value="F:acid-thiol ligase activity"/>
    <property type="evidence" value="ECO:0007669"/>
    <property type="project" value="UniProtKB-ARBA"/>
</dbReference>
<dbReference type="AlphaFoldDB" id="A0A9X1MSI4"/>
<dbReference type="Pfam" id="PF13193">
    <property type="entry name" value="AMP-binding_C"/>
    <property type="match status" value="1"/>
</dbReference>
<evidence type="ECO:0000259" key="1">
    <source>
        <dbReference type="Pfam" id="PF00501"/>
    </source>
</evidence>
<protein>
    <submittedName>
        <fullName evidence="3">Acyl--CoA ligase</fullName>
    </submittedName>
</protein>
<evidence type="ECO:0000259" key="2">
    <source>
        <dbReference type="Pfam" id="PF13193"/>
    </source>
</evidence>
<dbReference type="EMBL" id="JAJKFT010000010">
    <property type="protein sequence ID" value="MCC9631712.1"/>
    <property type="molecule type" value="Genomic_DNA"/>
</dbReference>
<sequence length="511" mass="55403">MTIGPTRLQTLLDEVVRTTPEQTALRHDDKALTYAQLDMASRTIAAGLRQFGIAPGDRVAWLLPNCPEAVAITLACYQLGAIAVPLNYRYVTQELEEILTRTAARLLFYHADRASVVQPLTLNSLQTIEVAGAGDAPLPFEQLLSGEPDDVRAPVHEEDAALILFTSGSTGHPKGVVHSHGGVYSAIAQSRELFDFQASDVVLVGKPISHAGGLHTQMMAAFLAGAEVVLMMKPAPAVAVAAINQFGVTEYGMLASDLLDFVEYLEQHPTPLPTLNNAIGSGDAVPSDLHHRFRDLLGWEVMEGAGMTEVSCYYAGNPRYGKRKWGSLGLAAPGMQLRVIDLSGDDCPVGVQGEIVLQTPSATIGYWNDDEATQTLFQNGWLHTGDLAYRDEEGYVWFVGRKKLMIVRRGSNIAPAEVENIVDEHPLVHATVVVGVSDPRDGQIPVACVALVEDADPSAEASIREYVEQHLAAYKNPVHYLFLPELPRNATGKFDRHQLGELAAQQFGGEK</sequence>
<dbReference type="InterPro" id="IPR045851">
    <property type="entry name" value="AMP-bd_C_sf"/>
</dbReference>
<name>A0A9X1MSI4_9BACT</name>
<reference evidence="3" key="1">
    <citation type="submission" date="2021-11" db="EMBL/GenBank/DDBJ databases">
        <title>Genome sequence.</title>
        <authorList>
            <person name="Sun Q."/>
        </authorList>
    </citation>
    <scope>NUCLEOTIDE SEQUENCE</scope>
    <source>
        <strain evidence="3">JC732</strain>
    </source>
</reference>